<feature type="transmembrane region" description="Helical" evidence="2">
    <location>
        <begin position="49"/>
        <end position="67"/>
    </location>
</feature>
<dbReference type="PANTHER" id="PTHR37742">
    <property type="entry name" value="OS01G0810200 PROTEIN"/>
    <property type="match status" value="1"/>
</dbReference>
<dbReference type="InterPro" id="IPR014710">
    <property type="entry name" value="RmlC-like_jellyroll"/>
</dbReference>
<dbReference type="OMA" id="HHSCNET"/>
<dbReference type="eggNOG" id="ENOG502QVW8">
    <property type="taxonomic scope" value="Eukaryota"/>
</dbReference>
<evidence type="ECO:0000256" key="2">
    <source>
        <dbReference type="SAM" id="Phobius"/>
    </source>
</evidence>
<sequence length="239" mass="26838">MANPRRSSYSNNPSSERSSYSNNPSSENPLQTHFLSLSSLIYFLKRPHAFPFLLSVFILLTWVFLRLQHLQYFSFHQQDQYQENQKWRREDDGKANLVRFSSGFPSPISRDRRGWLLNPVTAANEAGISGGAITCASVHVGEIRPGGVRGNHRHHSCNETFIIWGAKTKFRLENNDIVGKGYAEVTISAKELAIAASPSGTAHALVNVDPVRTTFFLGCQDSILTYNSSTTDFNVWNDL</sequence>
<dbReference type="RefSeq" id="XP_010251719.1">
    <property type="nucleotide sequence ID" value="XM_010253417.2"/>
</dbReference>
<protein>
    <submittedName>
        <fullName evidence="4">Uncharacterized protein LOC104593525</fullName>
    </submittedName>
</protein>
<keyword evidence="3" id="KW-1185">Reference proteome</keyword>
<name>A0A1U7ZFN5_NELNU</name>
<dbReference type="InterPro" id="IPR011051">
    <property type="entry name" value="RmlC_Cupin_sf"/>
</dbReference>
<keyword evidence="2" id="KW-0812">Transmembrane</keyword>
<feature type="region of interest" description="Disordered" evidence="1">
    <location>
        <begin position="1"/>
        <end position="27"/>
    </location>
</feature>
<dbReference type="FunCoup" id="A0A1U7ZFN5">
    <property type="interactions" value="918"/>
</dbReference>
<dbReference type="SUPFAM" id="SSF51182">
    <property type="entry name" value="RmlC-like cupins"/>
    <property type="match status" value="1"/>
</dbReference>
<accession>A0A1U7ZFN5</accession>
<dbReference type="InParanoid" id="A0A1U7ZFN5"/>
<evidence type="ECO:0000313" key="3">
    <source>
        <dbReference type="Proteomes" id="UP000189703"/>
    </source>
</evidence>
<keyword evidence="2" id="KW-1133">Transmembrane helix</keyword>
<dbReference type="OrthoDB" id="2017432at2759"/>
<gene>
    <name evidence="4" type="primary">LOC104593525</name>
</gene>
<dbReference type="Proteomes" id="UP000189703">
    <property type="component" value="Unplaced"/>
</dbReference>
<organism evidence="3 4">
    <name type="scientific">Nelumbo nucifera</name>
    <name type="common">Sacred lotus</name>
    <dbReference type="NCBI Taxonomy" id="4432"/>
    <lineage>
        <taxon>Eukaryota</taxon>
        <taxon>Viridiplantae</taxon>
        <taxon>Streptophyta</taxon>
        <taxon>Embryophyta</taxon>
        <taxon>Tracheophyta</taxon>
        <taxon>Spermatophyta</taxon>
        <taxon>Magnoliopsida</taxon>
        <taxon>Proteales</taxon>
        <taxon>Nelumbonaceae</taxon>
        <taxon>Nelumbo</taxon>
    </lineage>
</organism>
<dbReference type="Gene3D" id="2.60.120.10">
    <property type="entry name" value="Jelly Rolls"/>
    <property type="match status" value="1"/>
</dbReference>
<reference evidence="4" key="1">
    <citation type="submission" date="2025-08" db="UniProtKB">
        <authorList>
            <consortium name="RefSeq"/>
        </authorList>
    </citation>
    <scope>IDENTIFICATION</scope>
</reference>
<dbReference type="GeneID" id="104593525"/>
<dbReference type="PANTHER" id="PTHR37742:SF1">
    <property type="entry name" value="OS01G0810200 PROTEIN"/>
    <property type="match status" value="1"/>
</dbReference>
<evidence type="ECO:0000313" key="4">
    <source>
        <dbReference type="RefSeq" id="XP_010251719.1"/>
    </source>
</evidence>
<evidence type="ECO:0000256" key="1">
    <source>
        <dbReference type="SAM" id="MobiDB-lite"/>
    </source>
</evidence>
<proteinExistence type="predicted"/>
<dbReference type="AlphaFoldDB" id="A0A1U7ZFN5"/>
<dbReference type="KEGG" id="nnu:104593525"/>
<keyword evidence="2" id="KW-0472">Membrane</keyword>
<dbReference type="FunFam" id="2.60.120.10:FF:000102">
    <property type="entry name" value="Cupin, RmlC-type"/>
    <property type="match status" value="1"/>
</dbReference>